<dbReference type="Proteomes" id="UP001215231">
    <property type="component" value="Chromosome"/>
</dbReference>
<organism evidence="1 2">
    <name type="scientific">Thalassomonas haliotis</name>
    <dbReference type="NCBI Taxonomy" id="485448"/>
    <lineage>
        <taxon>Bacteria</taxon>
        <taxon>Pseudomonadati</taxon>
        <taxon>Pseudomonadota</taxon>
        <taxon>Gammaproteobacteria</taxon>
        <taxon>Alteromonadales</taxon>
        <taxon>Colwelliaceae</taxon>
        <taxon>Thalassomonas</taxon>
    </lineage>
</organism>
<accession>A0ABY7VBQ9</accession>
<sequence>MNIVTAIKKTVVLAFELITKTALFNGLAAQETQSLQITAKPEQHACCSPCC</sequence>
<name>A0ABY7VBQ9_9GAMM</name>
<proteinExistence type="predicted"/>
<evidence type="ECO:0000313" key="2">
    <source>
        <dbReference type="Proteomes" id="UP001215231"/>
    </source>
</evidence>
<keyword evidence="2" id="KW-1185">Reference proteome</keyword>
<protein>
    <submittedName>
        <fullName evidence="1">Uncharacterized protein</fullName>
    </submittedName>
</protein>
<evidence type="ECO:0000313" key="1">
    <source>
        <dbReference type="EMBL" id="WDE11073.1"/>
    </source>
</evidence>
<dbReference type="RefSeq" id="WP_274051174.1">
    <property type="nucleotide sequence ID" value="NZ_CP059693.1"/>
</dbReference>
<gene>
    <name evidence="1" type="ORF">H3N35_23000</name>
</gene>
<dbReference type="EMBL" id="CP059693">
    <property type="protein sequence ID" value="WDE11073.1"/>
    <property type="molecule type" value="Genomic_DNA"/>
</dbReference>
<reference evidence="1 2" key="1">
    <citation type="journal article" date="2022" name="Mar. Drugs">
        <title>Bioassay-Guided Fractionation Leads to the Detection of Cholic Acid Generated by the Rare Thalassomonas sp.</title>
        <authorList>
            <person name="Pheiffer F."/>
            <person name="Schneider Y.K."/>
            <person name="Hansen E.H."/>
            <person name="Andersen J.H."/>
            <person name="Isaksson J."/>
            <person name="Busche T."/>
            <person name="R C."/>
            <person name="Kalinowski J."/>
            <person name="Zyl L.V."/>
            <person name="Trindade M."/>
        </authorList>
    </citation>
    <scope>NUCLEOTIDE SEQUENCE [LARGE SCALE GENOMIC DNA]</scope>
    <source>
        <strain evidence="1 2">A5K-61T</strain>
    </source>
</reference>